<evidence type="ECO:0000313" key="3">
    <source>
        <dbReference type="Proteomes" id="UP000199382"/>
    </source>
</evidence>
<reference evidence="2 3" key="1">
    <citation type="submission" date="2016-10" db="EMBL/GenBank/DDBJ databases">
        <authorList>
            <person name="de Groot N.N."/>
        </authorList>
    </citation>
    <scope>NUCLEOTIDE SEQUENCE [LARGE SCALE GENOMIC DNA]</scope>
    <source>
        <strain evidence="2 3">DSM 25294</strain>
    </source>
</reference>
<evidence type="ECO:0000256" key="1">
    <source>
        <dbReference type="SAM" id="Phobius"/>
    </source>
</evidence>
<keyword evidence="1" id="KW-1133">Transmembrane helix</keyword>
<dbReference type="EMBL" id="FNEK01000020">
    <property type="protein sequence ID" value="SDJ59938.1"/>
    <property type="molecule type" value="Genomic_DNA"/>
</dbReference>
<dbReference type="AlphaFoldDB" id="A0A1G8V1I4"/>
<keyword evidence="3" id="KW-1185">Reference proteome</keyword>
<protein>
    <submittedName>
        <fullName evidence="2">Uncharacterized protein</fullName>
    </submittedName>
</protein>
<keyword evidence="1" id="KW-0472">Membrane</keyword>
<gene>
    <name evidence="2" type="ORF">SAMN04488026_102052</name>
</gene>
<dbReference type="RefSeq" id="WP_093155588.1">
    <property type="nucleotide sequence ID" value="NZ_FNEK01000020.1"/>
</dbReference>
<organism evidence="2 3">
    <name type="scientific">Aliiruegeria lutimaris</name>
    <dbReference type="NCBI Taxonomy" id="571298"/>
    <lineage>
        <taxon>Bacteria</taxon>
        <taxon>Pseudomonadati</taxon>
        <taxon>Pseudomonadota</taxon>
        <taxon>Alphaproteobacteria</taxon>
        <taxon>Rhodobacterales</taxon>
        <taxon>Roseobacteraceae</taxon>
        <taxon>Aliiruegeria</taxon>
    </lineage>
</organism>
<proteinExistence type="predicted"/>
<feature type="transmembrane region" description="Helical" evidence="1">
    <location>
        <begin position="12"/>
        <end position="34"/>
    </location>
</feature>
<dbReference type="Proteomes" id="UP000199382">
    <property type="component" value="Unassembled WGS sequence"/>
</dbReference>
<sequence>MTKSDHSSFWTTGIWVLLRYLALPILIATAVYAFGGPQQRARINHRLYAFVQPLHETNLDRTGRSVVLQARMRVRDPDLGNASVVKLDQLPVAARVPVVNLSDLPKLDGPAG</sequence>
<accession>A0A1G8V1I4</accession>
<keyword evidence="1" id="KW-0812">Transmembrane</keyword>
<name>A0A1G8V1I4_9RHOB</name>
<evidence type="ECO:0000313" key="2">
    <source>
        <dbReference type="EMBL" id="SDJ59938.1"/>
    </source>
</evidence>
<dbReference type="OrthoDB" id="7856810at2"/>